<dbReference type="Proteomes" id="UP000199632">
    <property type="component" value="Unassembled WGS sequence"/>
</dbReference>
<gene>
    <name evidence="1" type="ORF">SAMN05421684_4225</name>
</gene>
<name>A0A1H3RU56_9ACTN</name>
<proteinExistence type="predicted"/>
<keyword evidence="2" id="KW-1185">Reference proteome</keyword>
<dbReference type="EMBL" id="FNQB01000002">
    <property type="protein sequence ID" value="SDZ29217.1"/>
    <property type="molecule type" value="Genomic_DNA"/>
</dbReference>
<reference evidence="2" key="1">
    <citation type="submission" date="2016-10" db="EMBL/GenBank/DDBJ databases">
        <authorList>
            <person name="Varghese N."/>
            <person name="Submissions S."/>
        </authorList>
    </citation>
    <scope>NUCLEOTIDE SEQUENCE [LARGE SCALE GENOMIC DNA]</scope>
    <source>
        <strain evidence="2">DSM 44718</strain>
    </source>
</reference>
<sequence>MDIDAARIVADTVLRAGPVLRPYRATSHRDPNRWQFGMLMPADLAAGDESLSATAQTECLIEAEPGVRLRVLLRFLQVQRRTVYRWLPDRGRFKPVGSLGVDGSAIASCDEPVEHEILFDVDEATLCGAGARHTIRVPGGFDRTELHDARRALVGQVVRHRRPLCAMLNVSAQPVPAPRPALRLRVWVENRTRAGADGHEVALTTALVASHLILSVDNGAFVSMVDPPGWAAEAAEDCANVGLWPVLAGPPGRHDTLLATPRILRDHPGDLLDSAVDELLQLRNLAG</sequence>
<dbReference type="OrthoDB" id="264096at2"/>
<dbReference type="STRING" id="137265.SAMN05421684_4225"/>
<organism evidence="1 2">
    <name type="scientific">Asanoa ishikariensis</name>
    <dbReference type="NCBI Taxonomy" id="137265"/>
    <lineage>
        <taxon>Bacteria</taxon>
        <taxon>Bacillati</taxon>
        <taxon>Actinomycetota</taxon>
        <taxon>Actinomycetes</taxon>
        <taxon>Micromonosporales</taxon>
        <taxon>Micromonosporaceae</taxon>
        <taxon>Asanoa</taxon>
    </lineage>
</organism>
<evidence type="ECO:0000313" key="1">
    <source>
        <dbReference type="EMBL" id="SDZ29217.1"/>
    </source>
</evidence>
<protein>
    <submittedName>
        <fullName evidence="1">Uncharacterized protein</fullName>
    </submittedName>
</protein>
<dbReference type="RefSeq" id="WP_090795124.1">
    <property type="nucleotide sequence ID" value="NZ_BOND01000020.1"/>
</dbReference>
<evidence type="ECO:0000313" key="2">
    <source>
        <dbReference type="Proteomes" id="UP000199632"/>
    </source>
</evidence>
<dbReference type="AlphaFoldDB" id="A0A1H3RU56"/>
<accession>A0A1H3RU56</accession>